<keyword evidence="1" id="KW-0175">Coiled coil</keyword>
<evidence type="ECO:0000256" key="1">
    <source>
        <dbReference type="SAM" id="Coils"/>
    </source>
</evidence>
<dbReference type="Proteomes" id="UP001446032">
    <property type="component" value="Unassembled WGS sequence"/>
</dbReference>
<gene>
    <name evidence="2" type="ORF">WMO75_14985</name>
</gene>
<keyword evidence="3" id="KW-1185">Reference proteome</keyword>
<evidence type="ECO:0000313" key="2">
    <source>
        <dbReference type="EMBL" id="MEQ2359604.1"/>
    </source>
</evidence>
<dbReference type="RefSeq" id="WP_349078355.1">
    <property type="nucleotide sequence ID" value="NZ_JBBMEI010000060.1"/>
</dbReference>
<name>A0ABV1AN24_9FIRM</name>
<organism evidence="2 3">
    <name type="scientific">Blautia intestinihominis</name>
    <dbReference type="NCBI Taxonomy" id="3133152"/>
    <lineage>
        <taxon>Bacteria</taxon>
        <taxon>Bacillati</taxon>
        <taxon>Bacillota</taxon>
        <taxon>Clostridia</taxon>
        <taxon>Lachnospirales</taxon>
        <taxon>Lachnospiraceae</taxon>
        <taxon>Blautia</taxon>
    </lineage>
</organism>
<dbReference type="EMBL" id="JBBMEI010000060">
    <property type="protein sequence ID" value="MEQ2359604.1"/>
    <property type="molecule type" value="Genomic_DNA"/>
</dbReference>
<evidence type="ECO:0008006" key="4">
    <source>
        <dbReference type="Google" id="ProtNLM"/>
    </source>
</evidence>
<accession>A0ABV1AN24</accession>
<sequence length="186" mass="22272">MLFLRSVAPPVQKSPVVFQKYADNYIHTFTQQSDTGLEMDLLQKYIFIPLDIFKENVENKGIKNKMDGWLTFLGMDEPEKIIELINTYPEFREMYEHVYYICRNVGDVMGIFSEELRIMNRNTVRYMVDEMQETIDEQKEMIVGQQEQLKKKDSEMQKMILEKDEKMKEKEHIIEELKKQIALLQK</sequence>
<comment type="caution">
    <text evidence="2">The sequence shown here is derived from an EMBL/GenBank/DDBJ whole genome shotgun (WGS) entry which is preliminary data.</text>
</comment>
<reference evidence="2 3" key="1">
    <citation type="submission" date="2024-03" db="EMBL/GenBank/DDBJ databases">
        <title>Human intestinal bacterial collection.</title>
        <authorList>
            <person name="Pauvert C."/>
            <person name="Hitch T.C.A."/>
            <person name="Clavel T."/>
        </authorList>
    </citation>
    <scope>NUCLEOTIDE SEQUENCE [LARGE SCALE GENOMIC DNA]</scope>
    <source>
        <strain evidence="2 3">CLA-AA-H95</strain>
    </source>
</reference>
<feature type="coiled-coil region" evidence="1">
    <location>
        <begin position="128"/>
        <end position="180"/>
    </location>
</feature>
<proteinExistence type="predicted"/>
<protein>
    <recommendedName>
        <fullName evidence="4">PD-(D/E)XK nuclease family transposase</fullName>
    </recommendedName>
</protein>
<evidence type="ECO:0000313" key="3">
    <source>
        <dbReference type="Proteomes" id="UP001446032"/>
    </source>
</evidence>